<evidence type="ECO:0000313" key="1">
    <source>
        <dbReference type="EMBL" id="KAL2048061.1"/>
    </source>
</evidence>
<reference evidence="1 2" key="1">
    <citation type="submission" date="2024-09" db="EMBL/GenBank/DDBJ databases">
        <title>Rethinking Asexuality: The Enigmatic Case of Functional Sexual Genes in Lepraria (Stereocaulaceae).</title>
        <authorList>
            <person name="Doellman M."/>
            <person name="Sun Y."/>
            <person name="Barcenas-Pena A."/>
            <person name="Lumbsch H.T."/>
            <person name="Grewe F."/>
        </authorList>
    </citation>
    <scope>NUCLEOTIDE SEQUENCE [LARGE SCALE GENOMIC DNA]</scope>
    <source>
        <strain evidence="1 2">Grewe 0041</strain>
    </source>
</reference>
<name>A0ABR4ATH2_9LECA</name>
<comment type="caution">
    <text evidence="1">The sequence shown here is derived from an EMBL/GenBank/DDBJ whole genome shotgun (WGS) entry which is preliminary data.</text>
</comment>
<dbReference type="EMBL" id="JBHFEH010000083">
    <property type="protein sequence ID" value="KAL2048061.1"/>
    <property type="molecule type" value="Genomic_DNA"/>
</dbReference>
<dbReference type="Proteomes" id="UP001590951">
    <property type="component" value="Unassembled WGS sequence"/>
</dbReference>
<gene>
    <name evidence="1" type="ORF">ABVK25_011046</name>
</gene>
<accession>A0ABR4ATH2</accession>
<sequence length="138" mass="15165">MQSKSLIGKKALTYGYPPLPYITIWPLYPSDSSATIEPLDLVSELHTKNLALLDHTLALTQPSTPTPSHLEFPNSPLVKDENLTPKPNTTNAIALLHPLLPESKCLSSGHIRTTQSTFEIELRAHTCCGSAMRIKHAK</sequence>
<protein>
    <submittedName>
        <fullName evidence="1">Uncharacterized protein</fullName>
    </submittedName>
</protein>
<proteinExistence type="predicted"/>
<keyword evidence="2" id="KW-1185">Reference proteome</keyword>
<evidence type="ECO:0000313" key="2">
    <source>
        <dbReference type="Proteomes" id="UP001590951"/>
    </source>
</evidence>
<organism evidence="1 2">
    <name type="scientific">Lepraria finkii</name>
    <dbReference type="NCBI Taxonomy" id="1340010"/>
    <lineage>
        <taxon>Eukaryota</taxon>
        <taxon>Fungi</taxon>
        <taxon>Dikarya</taxon>
        <taxon>Ascomycota</taxon>
        <taxon>Pezizomycotina</taxon>
        <taxon>Lecanoromycetes</taxon>
        <taxon>OSLEUM clade</taxon>
        <taxon>Lecanoromycetidae</taxon>
        <taxon>Lecanorales</taxon>
        <taxon>Lecanorineae</taxon>
        <taxon>Stereocaulaceae</taxon>
        <taxon>Lepraria</taxon>
    </lineage>
</organism>